<dbReference type="EMBL" id="JAWWNJ010000098">
    <property type="protein sequence ID" value="KAK6996318.1"/>
    <property type="molecule type" value="Genomic_DNA"/>
</dbReference>
<dbReference type="AlphaFoldDB" id="A0AAV9ZZ66"/>
<sequence length="223" mass="25065">PPPKCSQSKCGALPTPGYSTCQKCRDSSNKRTRAKRARAKEAAEAGQAQKRARIEEAPNDSEDGSDAEGANSGDSNNAFPNFDNQQELFLALRNKFKSSNQVRFRGSFEASEDPLITDKERVQMFILEVWKVTGYRFRVKENISSTTGHRTRLWCCQDKNRKQKARPSAREGAKHRDTLGMDRFDCKSVPRVSSLDGNPGMRRISISLIHLDAHVPYYDVALP</sequence>
<evidence type="ECO:0000256" key="1">
    <source>
        <dbReference type="SAM" id="MobiDB-lite"/>
    </source>
</evidence>
<feature type="compositionally biased region" description="Acidic residues" evidence="1">
    <location>
        <begin position="57"/>
        <end position="66"/>
    </location>
</feature>
<keyword evidence="3" id="KW-1185">Reference proteome</keyword>
<reference evidence="2 3" key="1">
    <citation type="journal article" date="2024" name="J Genomics">
        <title>Draft genome sequencing and assembly of Favolaschia claudopus CIRM-BRFM 2984 isolated from oak limbs.</title>
        <authorList>
            <person name="Navarro D."/>
            <person name="Drula E."/>
            <person name="Chaduli D."/>
            <person name="Cazenave R."/>
            <person name="Ahrendt S."/>
            <person name="Wang J."/>
            <person name="Lipzen A."/>
            <person name="Daum C."/>
            <person name="Barry K."/>
            <person name="Grigoriev I.V."/>
            <person name="Favel A."/>
            <person name="Rosso M.N."/>
            <person name="Martin F."/>
        </authorList>
    </citation>
    <scope>NUCLEOTIDE SEQUENCE [LARGE SCALE GENOMIC DNA]</scope>
    <source>
        <strain evidence="2 3">CIRM-BRFM 2984</strain>
    </source>
</reference>
<feature type="non-terminal residue" evidence="2">
    <location>
        <position position="223"/>
    </location>
</feature>
<name>A0AAV9ZZ66_9AGAR</name>
<comment type="caution">
    <text evidence="2">The sequence shown here is derived from an EMBL/GenBank/DDBJ whole genome shotgun (WGS) entry which is preliminary data.</text>
</comment>
<proteinExistence type="predicted"/>
<accession>A0AAV9ZZ66</accession>
<gene>
    <name evidence="2" type="ORF">R3P38DRAFT_2366779</name>
</gene>
<feature type="region of interest" description="Disordered" evidence="1">
    <location>
        <begin position="1"/>
        <end position="81"/>
    </location>
</feature>
<protein>
    <submittedName>
        <fullName evidence="2">Uncharacterized protein</fullName>
    </submittedName>
</protein>
<feature type="non-terminal residue" evidence="2">
    <location>
        <position position="1"/>
    </location>
</feature>
<feature type="compositionally biased region" description="Polar residues" evidence="1">
    <location>
        <begin position="72"/>
        <end position="81"/>
    </location>
</feature>
<dbReference type="Proteomes" id="UP001362999">
    <property type="component" value="Unassembled WGS sequence"/>
</dbReference>
<evidence type="ECO:0000313" key="3">
    <source>
        <dbReference type="Proteomes" id="UP001362999"/>
    </source>
</evidence>
<organism evidence="2 3">
    <name type="scientific">Favolaschia claudopus</name>
    <dbReference type="NCBI Taxonomy" id="2862362"/>
    <lineage>
        <taxon>Eukaryota</taxon>
        <taxon>Fungi</taxon>
        <taxon>Dikarya</taxon>
        <taxon>Basidiomycota</taxon>
        <taxon>Agaricomycotina</taxon>
        <taxon>Agaricomycetes</taxon>
        <taxon>Agaricomycetidae</taxon>
        <taxon>Agaricales</taxon>
        <taxon>Marasmiineae</taxon>
        <taxon>Mycenaceae</taxon>
        <taxon>Favolaschia</taxon>
    </lineage>
</organism>
<evidence type="ECO:0000313" key="2">
    <source>
        <dbReference type="EMBL" id="KAK6996318.1"/>
    </source>
</evidence>